<dbReference type="AlphaFoldDB" id="A0A8K0UGX7"/>
<name>A0A8K0UGX7_9AGAR</name>
<evidence type="ECO:0000313" key="3">
    <source>
        <dbReference type="Proteomes" id="UP000813824"/>
    </source>
</evidence>
<feature type="domain" description="HNH nuclease" evidence="1">
    <location>
        <begin position="173"/>
        <end position="273"/>
    </location>
</feature>
<proteinExistence type="predicted"/>
<dbReference type="Pfam" id="PF13391">
    <property type="entry name" value="HNH_2"/>
    <property type="match status" value="1"/>
</dbReference>
<comment type="caution">
    <text evidence="2">The sequence shown here is derived from an EMBL/GenBank/DDBJ whole genome shotgun (WGS) entry which is preliminary data.</text>
</comment>
<dbReference type="OrthoDB" id="2104739at2759"/>
<protein>
    <recommendedName>
        <fullName evidence="1">HNH nuclease domain-containing protein</fullName>
    </recommendedName>
</protein>
<evidence type="ECO:0000259" key="1">
    <source>
        <dbReference type="Pfam" id="PF13391"/>
    </source>
</evidence>
<dbReference type="InterPro" id="IPR003615">
    <property type="entry name" value="HNH_nuc"/>
</dbReference>
<dbReference type="EMBL" id="JAEVFJ010000051">
    <property type="protein sequence ID" value="KAH8082008.1"/>
    <property type="molecule type" value="Genomic_DNA"/>
</dbReference>
<keyword evidence="3" id="KW-1185">Reference proteome</keyword>
<gene>
    <name evidence="2" type="ORF">BXZ70DRAFT_901214</name>
</gene>
<dbReference type="Proteomes" id="UP000813824">
    <property type="component" value="Unassembled WGS sequence"/>
</dbReference>
<accession>A0A8K0UGX7</accession>
<sequence length="383" mass="42932">MPVGLPEPRALPKESDVSFDADGLSSWKILLAAEQEALARTQAQPSSKYKNNLVAIRVLGFFMLDFKIRPFALGITPYNCLHLEVKSCLPLDGPADTLRPEFTNISELSLRYLNFLMQVFYSTTGPLLQTPVSHPSRPSFNDTKTRVLRQIQSTDITSMEIKELALFRDGYKCLLSGFYDRDSLRHYPEVAELFEQEMGLSGVTQCAYIFPETAQSIEKVIRQTFSGVLTFLARFGLEKEVKNLLGGRINSLANILTLQADLRIEFDRGNLWFEPVNDQPDTYDVVYDKYTNTHVRPFPDRVTFILNPDIVHACQQKGIQPPALPSRMLLATRAACSRVLHMSGAAEQINIILRDIEEVGVLAKDGSAADLLFSAISRAIPVD</sequence>
<organism evidence="2 3">
    <name type="scientific">Cristinia sonorae</name>
    <dbReference type="NCBI Taxonomy" id="1940300"/>
    <lineage>
        <taxon>Eukaryota</taxon>
        <taxon>Fungi</taxon>
        <taxon>Dikarya</taxon>
        <taxon>Basidiomycota</taxon>
        <taxon>Agaricomycotina</taxon>
        <taxon>Agaricomycetes</taxon>
        <taxon>Agaricomycetidae</taxon>
        <taxon>Agaricales</taxon>
        <taxon>Pleurotineae</taxon>
        <taxon>Stephanosporaceae</taxon>
        <taxon>Cristinia</taxon>
    </lineage>
</organism>
<evidence type="ECO:0000313" key="2">
    <source>
        <dbReference type="EMBL" id="KAH8082008.1"/>
    </source>
</evidence>
<reference evidence="2" key="1">
    <citation type="journal article" date="2021" name="New Phytol.">
        <title>Evolutionary innovations through gain and loss of genes in the ectomycorrhizal Boletales.</title>
        <authorList>
            <person name="Wu G."/>
            <person name="Miyauchi S."/>
            <person name="Morin E."/>
            <person name="Kuo A."/>
            <person name="Drula E."/>
            <person name="Varga T."/>
            <person name="Kohler A."/>
            <person name="Feng B."/>
            <person name="Cao Y."/>
            <person name="Lipzen A."/>
            <person name="Daum C."/>
            <person name="Hundley H."/>
            <person name="Pangilinan J."/>
            <person name="Johnson J."/>
            <person name="Barry K."/>
            <person name="LaButti K."/>
            <person name="Ng V."/>
            <person name="Ahrendt S."/>
            <person name="Min B."/>
            <person name="Choi I.G."/>
            <person name="Park H."/>
            <person name="Plett J.M."/>
            <person name="Magnuson J."/>
            <person name="Spatafora J.W."/>
            <person name="Nagy L.G."/>
            <person name="Henrissat B."/>
            <person name="Grigoriev I.V."/>
            <person name="Yang Z.L."/>
            <person name="Xu J."/>
            <person name="Martin F.M."/>
        </authorList>
    </citation>
    <scope>NUCLEOTIDE SEQUENCE</scope>
    <source>
        <strain evidence="2">KKN 215</strain>
    </source>
</reference>